<protein>
    <submittedName>
        <fullName evidence="1">Uncharacterized protein</fullName>
    </submittedName>
</protein>
<keyword evidence="2" id="KW-1185">Reference proteome</keyword>
<comment type="caution">
    <text evidence="1">The sequence shown here is derived from an EMBL/GenBank/DDBJ whole genome shotgun (WGS) entry which is preliminary data.</text>
</comment>
<accession>A0A4Y2S891</accession>
<gene>
    <name evidence="1" type="ORF">AVEN_254238_1</name>
</gene>
<dbReference type="AlphaFoldDB" id="A0A4Y2S891"/>
<dbReference type="OrthoDB" id="5151590at2759"/>
<organism evidence="1 2">
    <name type="scientific">Araneus ventricosus</name>
    <name type="common">Orbweaver spider</name>
    <name type="synonym">Epeira ventricosa</name>
    <dbReference type="NCBI Taxonomy" id="182803"/>
    <lineage>
        <taxon>Eukaryota</taxon>
        <taxon>Metazoa</taxon>
        <taxon>Ecdysozoa</taxon>
        <taxon>Arthropoda</taxon>
        <taxon>Chelicerata</taxon>
        <taxon>Arachnida</taxon>
        <taxon>Araneae</taxon>
        <taxon>Araneomorphae</taxon>
        <taxon>Entelegynae</taxon>
        <taxon>Araneoidea</taxon>
        <taxon>Araneidae</taxon>
        <taxon>Araneus</taxon>
    </lineage>
</organism>
<dbReference type="EMBL" id="BGPR01020286">
    <property type="protein sequence ID" value="GBN84257.1"/>
    <property type="molecule type" value="Genomic_DNA"/>
</dbReference>
<proteinExistence type="predicted"/>
<dbReference type="Proteomes" id="UP000499080">
    <property type="component" value="Unassembled WGS sequence"/>
</dbReference>
<name>A0A4Y2S891_ARAVE</name>
<sequence>MCPLTCNSCRLRVTWSREHCHGPPASGPVVMFSDESRFSLPVDSRRLSCRRQEIRCHQREHRLNDTAWWQDGSFGRGIIPGSPD</sequence>
<evidence type="ECO:0000313" key="1">
    <source>
        <dbReference type="EMBL" id="GBN84257.1"/>
    </source>
</evidence>
<evidence type="ECO:0000313" key="2">
    <source>
        <dbReference type="Proteomes" id="UP000499080"/>
    </source>
</evidence>
<reference evidence="1 2" key="1">
    <citation type="journal article" date="2019" name="Sci. Rep.">
        <title>Orb-weaving spider Araneus ventricosus genome elucidates the spidroin gene catalogue.</title>
        <authorList>
            <person name="Kono N."/>
            <person name="Nakamura H."/>
            <person name="Ohtoshi R."/>
            <person name="Moran D.A.P."/>
            <person name="Shinohara A."/>
            <person name="Yoshida Y."/>
            <person name="Fujiwara M."/>
            <person name="Mori M."/>
            <person name="Tomita M."/>
            <person name="Arakawa K."/>
        </authorList>
    </citation>
    <scope>NUCLEOTIDE SEQUENCE [LARGE SCALE GENOMIC DNA]</scope>
</reference>